<dbReference type="InterPro" id="IPR015269">
    <property type="entry name" value="UPF0029_Impact_C"/>
</dbReference>
<accession>A0A366IER2</accession>
<organism evidence="4 5">
    <name type="scientific">Alkalibaculum bacchi</name>
    <dbReference type="NCBI Taxonomy" id="645887"/>
    <lineage>
        <taxon>Bacteria</taxon>
        <taxon>Bacillati</taxon>
        <taxon>Bacillota</taxon>
        <taxon>Clostridia</taxon>
        <taxon>Eubacteriales</taxon>
        <taxon>Eubacteriaceae</taxon>
        <taxon>Alkalibaculum</taxon>
    </lineage>
</organism>
<dbReference type="Pfam" id="PF09186">
    <property type="entry name" value="DUF1949"/>
    <property type="match status" value="1"/>
</dbReference>
<evidence type="ECO:0000313" key="5">
    <source>
        <dbReference type="Proteomes" id="UP000253490"/>
    </source>
</evidence>
<evidence type="ECO:0000259" key="2">
    <source>
        <dbReference type="Pfam" id="PF01205"/>
    </source>
</evidence>
<dbReference type="PANTHER" id="PTHR16301">
    <property type="entry name" value="IMPACT-RELATED"/>
    <property type="match status" value="1"/>
</dbReference>
<dbReference type="Gene3D" id="3.30.70.240">
    <property type="match status" value="1"/>
</dbReference>
<evidence type="ECO:0000256" key="1">
    <source>
        <dbReference type="ARBA" id="ARBA00007665"/>
    </source>
</evidence>
<dbReference type="GO" id="GO:0005737">
    <property type="term" value="C:cytoplasm"/>
    <property type="evidence" value="ECO:0007669"/>
    <property type="project" value="TreeGrafter"/>
</dbReference>
<dbReference type="NCBIfam" id="TIGR00257">
    <property type="entry name" value="IMPACT_YIGZ"/>
    <property type="match status" value="1"/>
</dbReference>
<dbReference type="SUPFAM" id="SSF54211">
    <property type="entry name" value="Ribosomal protein S5 domain 2-like"/>
    <property type="match status" value="1"/>
</dbReference>
<name>A0A366IER2_9FIRM</name>
<dbReference type="PROSITE" id="PS00910">
    <property type="entry name" value="UPF0029"/>
    <property type="match status" value="1"/>
</dbReference>
<feature type="domain" description="Impact N-terminal" evidence="2">
    <location>
        <begin position="17"/>
        <end position="119"/>
    </location>
</feature>
<proteinExistence type="inferred from homology"/>
<dbReference type="InterPro" id="IPR036956">
    <property type="entry name" value="Impact_N_sf"/>
</dbReference>
<dbReference type="EMBL" id="QNRX01000003">
    <property type="protein sequence ID" value="RBP68359.1"/>
    <property type="molecule type" value="Genomic_DNA"/>
</dbReference>
<dbReference type="Gene3D" id="3.30.230.30">
    <property type="entry name" value="Impact, N-terminal domain"/>
    <property type="match status" value="1"/>
</dbReference>
<dbReference type="SUPFAM" id="SSF54980">
    <property type="entry name" value="EF-G C-terminal domain-like"/>
    <property type="match status" value="1"/>
</dbReference>
<evidence type="ECO:0000259" key="3">
    <source>
        <dbReference type="Pfam" id="PF09186"/>
    </source>
</evidence>
<dbReference type="InterPro" id="IPR015796">
    <property type="entry name" value="Impact_YigZ-like"/>
</dbReference>
<dbReference type="InterPro" id="IPR020568">
    <property type="entry name" value="Ribosomal_Su5_D2-typ_SF"/>
</dbReference>
<dbReference type="AlphaFoldDB" id="A0A366IER2"/>
<protein>
    <submittedName>
        <fullName evidence="4">Putative YigZ family protein</fullName>
    </submittedName>
</protein>
<gene>
    <name evidence="4" type="ORF">DES36_103121</name>
</gene>
<evidence type="ECO:0000313" key="4">
    <source>
        <dbReference type="EMBL" id="RBP68359.1"/>
    </source>
</evidence>
<dbReference type="InterPro" id="IPR035647">
    <property type="entry name" value="EFG_III/V"/>
</dbReference>
<reference evidence="4 5" key="1">
    <citation type="submission" date="2018-06" db="EMBL/GenBank/DDBJ databases">
        <title>Genomic Encyclopedia of Type Strains, Phase IV (KMG-IV): sequencing the most valuable type-strain genomes for metagenomic binning, comparative biology and taxonomic classification.</title>
        <authorList>
            <person name="Goeker M."/>
        </authorList>
    </citation>
    <scope>NUCLEOTIDE SEQUENCE [LARGE SCALE GENOMIC DNA]</scope>
    <source>
        <strain evidence="4 5">DSM 22112</strain>
    </source>
</reference>
<feature type="domain" description="UPF0029" evidence="3">
    <location>
        <begin position="138"/>
        <end position="193"/>
    </location>
</feature>
<dbReference type="RefSeq" id="WP_170128158.1">
    <property type="nucleotide sequence ID" value="NZ_QNRX01000003.1"/>
</dbReference>
<dbReference type="Pfam" id="PF01205">
    <property type="entry name" value="Impact_N"/>
    <property type="match status" value="1"/>
</dbReference>
<dbReference type="InterPro" id="IPR020569">
    <property type="entry name" value="UPF0029_Impact_CS"/>
</dbReference>
<comment type="caution">
    <text evidence="4">The sequence shown here is derived from an EMBL/GenBank/DDBJ whole genome shotgun (WGS) entry which is preliminary data.</text>
</comment>
<dbReference type="PANTHER" id="PTHR16301:SF20">
    <property type="entry name" value="IMPACT FAMILY MEMBER YIGZ"/>
    <property type="match status" value="1"/>
</dbReference>
<dbReference type="GO" id="GO:0006446">
    <property type="term" value="P:regulation of translational initiation"/>
    <property type="evidence" value="ECO:0007669"/>
    <property type="project" value="TreeGrafter"/>
</dbReference>
<dbReference type="InterPro" id="IPR023582">
    <property type="entry name" value="Impact"/>
</dbReference>
<comment type="similarity">
    <text evidence="1">Belongs to the IMPACT family.</text>
</comment>
<keyword evidence="5" id="KW-1185">Reference proteome</keyword>
<dbReference type="InterPro" id="IPR001498">
    <property type="entry name" value="Impact_N"/>
</dbReference>
<dbReference type="Proteomes" id="UP000253490">
    <property type="component" value="Unassembled WGS sequence"/>
</dbReference>
<sequence length="219" mass="24832">MDYYTIEGHCAAEEIIKKSQFIVNCFHVENESQVEEILKSIQKEHYKATHNCYAYVLGMQKEIQKYNDDGEPSGTAGKPILESILHNDLTNILIIVTRYFGGIKLGAGGLVRAYSGTATLGINQSTHVKMQYSSLMEISCEYTNLGKIKDYLAKNEIKEEEAIYDDKVRIHVYIPISEEEKLQGDLVELTNDQVGVCKIREEYVKQVVRWSGGRVVSKN</sequence>